<feature type="non-terminal residue" evidence="1">
    <location>
        <position position="1"/>
    </location>
</feature>
<proteinExistence type="predicted"/>
<dbReference type="Gene3D" id="2.180.10.10">
    <property type="entry name" value="RHS repeat-associated core"/>
    <property type="match status" value="1"/>
</dbReference>
<dbReference type="PANTHER" id="PTHR32305">
    <property type="match status" value="1"/>
</dbReference>
<evidence type="ECO:0000313" key="1">
    <source>
        <dbReference type="EMBL" id="SHK09114.1"/>
    </source>
</evidence>
<dbReference type="RefSeq" id="WP_317045095.1">
    <property type="nucleotide sequence ID" value="NZ_FQYV01000053.1"/>
</dbReference>
<dbReference type="InterPro" id="IPR022385">
    <property type="entry name" value="Rhs_assc_core"/>
</dbReference>
<sequence length="452" mass="49395">STNTEYMDGFQYTDGILDFFPHAEGYVKATPAGLGGNSTYTFNYVFNYTDHLGNIRLKFTEHPQTGETKILEENHYYPYGLTHKGYNGQHRVVGIGNMSSYITIVPVTPLLADSYKYKFGGKEYQDEFDISTYDFGARNYDPALGRWMNIDPLAEMMRRHSPYNYAFDNPVYFIDPDGMMPGGYGGFANVDSATSTGSYESYGGSQGYDVRTFDPETGKTIDIITVNNKQGVDIHSDGKLEKNNLQTPGDALGNSSGGIIFINNKGNEVARILTGGRNRTYFKVDTNTSLIEPIIVNARGKDAAGVDFTWSLTVGGGAHGGTGFIYFLTGVDAGNLFNYDFKGGNIGVGNSAGISGYLSEFNPELVNNTHGMANFMGRYNGYSIGTPLGGASLSWANLLNTSDQFAPGRGATENNPWTWKSWGVGDGKGAPRVEVKYFGGESYNFKQILSKK</sequence>
<organism evidence="1 2">
    <name type="scientific">Aequorivita viscosa</name>
    <dbReference type="NCBI Taxonomy" id="797419"/>
    <lineage>
        <taxon>Bacteria</taxon>
        <taxon>Pseudomonadati</taxon>
        <taxon>Bacteroidota</taxon>
        <taxon>Flavobacteriia</taxon>
        <taxon>Flavobacteriales</taxon>
        <taxon>Flavobacteriaceae</taxon>
        <taxon>Aequorivita</taxon>
    </lineage>
</organism>
<accession>A0A1M6PMD2</accession>
<dbReference type="AlphaFoldDB" id="A0A1M6PMD2"/>
<dbReference type="STRING" id="797419.SAMN05216556_14811"/>
<dbReference type="Proteomes" id="UP000184172">
    <property type="component" value="Unassembled WGS sequence"/>
</dbReference>
<dbReference type="PANTHER" id="PTHR32305:SF15">
    <property type="entry name" value="PROTEIN RHSA-RELATED"/>
    <property type="match status" value="1"/>
</dbReference>
<reference evidence="2" key="1">
    <citation type="submission" date="2016-11" db="EMBL/GenBank/DDBJ databases">
        <authorList>
            <person name="Varghese N."/>
            <person name="Submissions S."/>
        </authorList>
    </citation>
    <scope>NUCLEOTIDE SEQUENCE [LARGE SCALE GENOMIC DNA]</scope>
    <source>
        <strain evidence="2">DSM 26349</strain>
    </source>
</reference>
<evidence type="ECO:0000313" key="2">
    <source>
        <dbReference type="Proteomes" id="UP000184172"/>
    </source>
</evidence>
<gene>
    <name evidence="1" type="ORF">SAMN04487908_1531</name>
</gene>
<name>A0A1M6PMD2_9FLAO</name>
<dbReference type="NCBIfam" id="TIGR03696">
    <property type="entry name" value="Rhs_assc_core"/>
    <property type="match status" value="1"/>
</dbReference>
<keyword evidence="2" id="KW-1185">Reference proteome</keyword>
<dbReference type="InterPro" id="IPR050708">
    <property type="entry name" value="T6SS_VgrG/RHS"/>
</dbReference>
<dbReference type="EMBL" id="FQYV01000053">
    <property type="protein sequence ID" value="SHK09114.1"/>
    <property type="molecule type" value="Genomic_DNA"/>
</dbReference>
<protein>
    <submittedName>
        <fullName evidence="1">RHS repeat-associated core domain-containing protein</fullName>
    </submittedName>
</protein>